<comment type="caution">
    <text evidence="2">The sequence shown here is derived from an EMBL/GenBank/DDBJ whole genome shotgun (WGS) entry which is preliminary data.</text>
</comment>
<dbReference type="Proteomes" id="UP001431532">
    <property type="component" value="Unassembled WGS sequence"/>
</dbReference>
<name>A0AAW6UAJ5_9MOLU</name>
<protein>
    <submittedName>
        <fullName evidence="2">Uncharacterized protein</fullName>
    </submittedName>
</protein>
<reference evidence="2" key="1">
    <citation type="submission" date="2023-05" db="EMBL/GenBank/DDBJ databases">
        <title>Mariniplasma microaerophilum sp. nov., a novel anaerobic mollicute isolated from terrestrial mud volcano, Taman Peninsula, Russia.</title>
        <authorList>
            <person name="Khomyakova M.A."/>
            <person name="Merkel A.Y."/>
            <person name="Slobodkin A.I."/>
        </authorList>
    </citation>
    <scope>NUCLEOTIDE SEQUENCE</scope>
    <source>
        <strain evidence="2">M4Ah</strain>
    </source>
</reference>
<feature type="coiled-coil region" evidence="1">
    <location>
        <begin position="323"/>
        <end position="350"/>
    </location>
</feature>
<feature type="coiled-coil region" evidence="1">
    <location>
        <begin position="1133"/>
        <end position="1164"/>
    </location>
</feature>
<evidence type="ECO:0000256" key="1">
    <source>
        <dbReference type="SAM" id="Coils"/>
    </source>
</evidence>
<dbReference type="AlphaFoldDB" id="A0AAW6UAJ5"/>
<gene>
    <name evidence="2" type="ORF">QJ521_00170</name>
</gene>
<accession>A0AAW6UAJ5</accession>
<dbReference type="RefSeq" id="WP_282838344.1">
    <property type="nucleotide sequence ID" value="NZ_JASCXW010000001.1"/>
</dbReference>
<feature type="coiled-coil region" evidence="1">
    <location>
        <begin position="794"/>
        <end position="856"/>
    </location>
</feature>
<feature type="coiled-coil region" evidence="1">
    <location>
        <begin position="721"/>
        <end position="755"/>
    </location>
</feature>
<evidence type="ECO:0000313" key="2">
    <source>
        <dbReference type="EMBL" id="MDI6451963.1"/>
    </source>
</evidence>
<organism evidence="2 3">
    <name type="scientific">Peloplasma aerotolerans</name>
    <dbReference type="NCBI Taxonomy" id="3044389"/>
    <lineage>
        <taxon>Bacteria</taxon>
        <taxon>Bacillati</taxon>
        <taxon>Mycoplasmatota</taxon>
        <taxon>Mollicutes</taxon>
        <taxon>Acholeplasmatales</taxon>
        <taxon>Acholeplasmataceae</taxon>
        <taxon>Peloplasma</taxon>
    </lineage>
</organism>
<evidence type="ECO:0000313" key="3">
    <source>
        <dbReference type="Proteomes" id="UP001431532"/>
    </source>
</evidence>
<dbReference type="EMBL" id="JASCXW010000001">
    <property type="protein sequence ID" value="MDI6451963.1"/>
    <property type="molecule type" value="Genomic_DNA"/>
</dbReference>
<keyword evidence="1" id="KW-0175">Coiled coil</keyword>
<feature type="coiled-coil region" evidence="1">
    <location>
        <begin position="58"/>
        <end position="187"/>
    </location>
</feature>
<proteinExistence type="predicted"/>
<keyword evidence="3" id="KW-1185">Reference proteome</keyword>
<sequence length="1194" mass="142611">MKSFETDLKEQLSVDKKYLPISKKLVAVLRDVNPFLAQTIEKHNQVKEKFFQTMVEINKDYAENMENYKRSLDLIIEKNHDEIEKSQKEKVHKTHELNGNLKSELEVIEQKINQINLDAEASLDKADQVLKRDLSQIRKVMIEAKKVYQETTLEIEKEKTETTKVIAKSYDLKVKAVEKKLKKFETDFEKKLMVIKENSQKASSDHDDSYLTIKNTYTELSISLNKKINDIKKKYQQSLVSLDKSYQTKIKPIQKSIEDLKKEYQETQKKALITYSEKLNSLNVVFDVQKQGYETKRERIIHEGNDSITLFNSKLSAYRESTQKEKLLKSREMRDEMKSLESEYEKDKKNHQLTRELNSFDQELNKQIIRTNKDILVKKRETQKKLFELDQKHLREINEWRLKKSLYEYEKKQEFAKIDLNYNHNISASESLLKLQEIYQQSQKEVLLLNHNKDLLPLEYQLAIAASIQERELNLLANDAHLTIASFKHEEQTLEFEHKKNLALIEMEREKIKALFNADTQVLNTTTQLELEKEKAKRDYSLKEQDLRSELSQAIFNKSKQQIQNKLNEATFSIESDREIIYIDNKYTLELIKEKAKAEEDKRTFFVNEAKYKHQQRVNNEKANRLLKTYQCELELQQEQTEMYLNIMRLLYQNHQTIEKAVSELYHVPSHPEVFKATLKILIDLNQELLNSTIQVTEYYQKIDQDFYLKKIDDLTGYKYMLKHEDMMNYYEQEIEKINEQKKLIQKEISLLEEQFFANQTELERNHAFINQLGKINQDIKSNESKSEHRHHDLKENQKLLSNHEHEVKRIKQNLTRIEKSIDEKHAQITPLDEEIIKLETKQKDSEKDLEKTKHDEASFFYRYLNRNQKVYLSFIHQLKQHFDGINQFYQSLYSEVYVSDAFLTLELKKLKKNFLIFDKNLTIHHQRFLDVMLKFYQTNQKEQEAMIRGFKKTTYQLIHSLNANYENNMKYHESERKKKLRDKERQITAQNDKIKKKLELESISHKKKLVLDQSVIRSLEQKISENKDKQEQELKLLNENQLSIATQYAFEHQQKTRQLEDLFNKTKAQIDSSIMNADKNHTGLEASIGNKNQVILTRYQASHDKNLLALKQKTKHYEDLIAKQDQSNIERNNQYDQNLKRMNQRREAELNNIKAHLEKFSQQTKNSQNRVLHRDYRILKKAHRSKLRLLHLN</sequence>
<feature type="coiled-coil region" evidence="1">
    <location>
        <begin position="978"/>
        <end position="1041"/>
    </location>
</feature>